<evidence type="ECO:0000313" key="1">
    <source>
        <dbReference type="EMBL" id="AKH48622.1"/>
    </source>
</evidence>
<dbReference type="EMBL" id="KR029606">
    <property type="protein sequence ID" value="AKH48622.1"/>
    <property type="molecule type" value="Genomic_DNA"/>
</dbReference>
<accession>A0A0F7LB82</accession>
<sequence length="70" mass="8412">MTIAAFDPRLINKYEDTKFLLHFQWNNESSKIYRYALVEEINVSDIDHGSKCKKDEIGLTQKEIWEKKYK</sequence>
<name>A0A0F7LB82_9VIRU</name>
<reference evidence="1" key="2">
    <citation type="submission" date="2015-03" db="EMBL/GenBank/DDBJ databases">
        <authorList>
            <person name="Chow C.-E.T."/>
            <person name="Winget D.M."/>
            <person name="White R.A.III."/>
            <person name="Hallam S.J."/>
            <person name="Suttle C.A."/>
        </authorList>
    </citation>
    <scope>NUCLEOTIDE SEQUENCE</scope>
    <source>
        <strain evidence="1">Oxic1_11</strain>
    </source>
</reference>
<proteinExistence type="predicted"/>
<reference evidence="1" key="1">
    <citation type="journal article" date="2015" name="Front. Microbiol.">
        <title>Combining genomic sequencing methods to explore viral diversity and reveal potential virus-host interactions.</title>
        <authorList>
            <person name="Chow C.E."/>
            <person name="Winget D.M."/>
            <person name="White R.A.III."/>
            <person name="Hallam S.J."/>
            <person name="Suttle C.A."/>
        </authorList>
    </citation>
    <scope>NUCLEOTIDE SEQUENCE</scope>
    <source>
        <strain evidence="1">Oxic1_11</strain>
    </source>
</reference>
<protein>
    <submittedName>
        <fullName evidence="1">Uncharacterized protein</fullName>
    </submittedName>
</protein>
<organism evidence="1">
    <name type="scientific">uncultured marine virus</name>
    <dbReference type="NCBI Taxonomy" id="186617"/>
    <lineage>
        <taxon>Viruses</taxon>
        <taxon>environmental samples</taxon>
    </lineage>
</organism>